<sequence length="524" mass="56015">MASAPVVKVERYADEYLPRLARMREAARAAGRAPLADRPLFDLPNGAAVLVDTVQVYVQLLNYDDVRLEHGVETPTSHARGLALLSTLYSAADRVVEGAGAQRVDYHGARLHAVVIEPRGEASTAERVAAALDLAEEMTALARLGGDRFLSELGVQLRFRVGIDLGPCVAINSGRSDEREPMFVGPSANHAAKLAMGDEEGVFLSDRVRAALTFRRATTLFEERAMPASLFELEALRARSATRDRGAVVTARLDEWTGEVREGRARPPAPSDFRFHQHTPPLRTIDYAALSPSRSVRMPLAAIFADLDGYTAYIDRCMAEGGLSDAVRLLHVLRSELNAVVQSDFDGRKVRFIGDCILAIMAEGSSQEVDLRSTVDQAALCAGALRSSFDLCGELMPETRKLGLAIGLETGPTPVSRVGIRGDRAVRVASSLAIRESESCQRECKGHQTRIGPSAYAAASVGVKALFGPGRTAGNLDYDDVATQIGSGRVSATVASLPTRSPAILSSAAAAAAAAPPARAYLDR</sequence>
<dbReference type="Proteomes" id="UP000759103">
    <property type="component" value="Unassembled WGS sequence"/>
</dbReference>
<keyword evidence="3" id="KW-1185">Reference proteome</keyword>
<evidence type="ECO:0000313" key="2">
    <source>
        <dbReference type="EMBL" id="MBW6530526.1"/>
    </source>
</evidence>
<evidence type="ECO:0000313" key="3">
    <source>
        <dbReference type="Proteomes" id="UP000759103"/>
    </source>
</evidence>
<dbReference type="InterPro" id="IPR001054">
    <property type="entry name" value="A/G_cyclase"/>
</dbReference>
<proteinExistence type="predicted"/>
<reference evidence="2 3" key="1">
    <citation type="submission" date="2021-07" db="EMBL/GenBank/DDBJ databases">
        <title>Sphingomonas sp.</title>
        <authorList>
            <person name="Feng G."/>
            <person name="Li J."/>
            <person name="Pan M."/>
        </authorList>
    </citation>
    <scope>NUCLEOTIDE SEQUENCE [LARGE SCALE GENOMIC DNA]</scope>
    <source>
        <strain evidence="2 3">RRHST34</strain>
    </source>
</reference>
<accession>A0ABS7BLQ7</accession>
<dbReference type="SUPFAM" id="SSF55073">
    <property type="entry name" value="Nucleotide cyclase"/>
    <property type="match status" value="2"/>
</dbReference>
<organism evidence="2 3">
    <name type="scientific">Sphingomonas citri</name>
    <dbReference type="NCBI Taxonomy" id="2862499"/>
    <lineage>
        <taxon>Bacteria</taxon>
        <taxon>Pseudomonadati</taxon>
        <taxon>Pseudomonadota</taxon>
        <taxon>Alphaproteobacteria</taxon>
        <taxon>Sphingomonadales</taxon>
        <taxon>Sphingomonadaceae</taxon>
        <taxon>Sphingomonas</taxon>
    </lineage>
</organism>
<dbReference type="Gene3D" id="3.30.70.1230">
    <property type="entry name" value="Nucleotide cyclase"/>
    <property type="match status" value="2"/>
</dbReference>
<dbReference type="PROSITE" id="PS50125">
    <property type="entry name" value="GUANYLATE_CYCLASE_2"/>
    <property type="match status" value="2"/>
</dbReference>
<feature type="domain" description="Guanylate cyclase" evidence="1">
    <location>
        <begin position="301"/>
        <end position="421"/>
    </location>
</feature>
<gene>
    <name evidence="2" type="ORF">KZ820_07235</name>
</gene>
<dbReference type="EMBL" id="JAHXZN010000001">
    <property type="protein sequence ID" value="MBW6530526.1"/>
    <property type="molecule type" value="Genomic_DNA"/>
</dbReference>
<name>A0ABS7BLQ7_9SPHN</name>
<feature type="domain" description="Guanylate cyclase" evidence="1">
    <location>
        <begin position="54"/>
        <end position="195"/>
    </location>
</feature>
<comment type="caution">
    <text evidence="2">The sequence shown here is derived from an EMBL/GenBank/DDBJ whole genome shotgun (WGS) entry which is preliminary data.</text>
</comment>
<evidence type="ECO:0000259" key="1">
    <source>
        <dbReference type="PROSITE" id="PS50125"/>
    </source>
</evidence>
<dbReference type="InterPro" id="IPR029787">
    <property type="entry name" value="Nucleotide_cyclase"/>
</dbReference>
<dbReference type="Pfam" id="PF00211">
    <property type="entry name" value="Guanylate_cyc"/>
    <property type="match status" value="1"/>
</dbReference>
<dbReference type="RefSeq" id="WP_219747875.1">
    <property type="nucleotide sequence ID" value="NZ_JAHXZN010000001.1"/>
</dbReference>
<protein>
    <recommendedName>
        <fullName evidence="1">Guanylate cyclase domain-containing protein</fullName>
    </recommendedName>
</protein>